<evidence type="ECO:0000313" key="3">
    <source>
        <dbReference type="Proteomes" id="UP001279734"/>
    </source>
</evidence>
<dbReference type="EMBL" id="BSYO01000029">
    <property type="protein sequence ID" value="GMH25607.1"/>
    <property type="molecule type" value="Genomic_DNA"/>
</dbReference>
<comment type="caution">
    <text evidence="2">The sequence shown here is derived from an EMBL/GenBank/DDBJ whole genome shotgun (WGS) entry which is preliminary data.</text>
</comment>
<feature type="region of interest" description="Disordered" evidence="1">
    <location>
        <begin position="1"/>
        <end position="23"/>
    </location>
</feature>
<evidence type="ECO:0000256" key="1">
    <source>
        <dbReference type="SAM" id="MobiDB-lite"/>
    </source>
</evidence>
<keyword evidence="3" id="KW-1185">Reference proteome</keyword>
<evidence type="ECO:0000313" key="2">
    <source>
        <dbReference type="EMBL" id="GMH25607.1"/>
    </source>
</evidence>
<sequence length="105" mass="11890">MKQARGNQREIEPENLGQYSLNQHERKQYVRILEAAPTMRSRPGEIEFSHNQRNSSREPIGSAIETKFTATKLALKGLNQEVGDLTLTVCKAIANLEAIQSTYQF</sequence>
<reference evidence="2" key="1">
    <citation type="submission" date="2023-05" db="EMBL/GenBank/DDBJ databases">
        <title>Nepenthes gracilis genome sequencing.</title>
        <authorList>
            <person name="Fukushima K."/>
        </authorList>
    </citation>
    <scope>NUCLEOTIDE SEQUENCE</scope>
    <source>
        <strain evidence="2">SING2019-196</strain>
    </source>
</reference>
<protein>
    <submittedName>
        <fullName evidence="2">Uncharacterized protein</fullName>
    </submittedName>
</protein>
<accession>A0AAD3TBR7</accession>
<name>A0AAD3TBR7_NEPGR</name>
<organism evidence="2 3">
    <name type="scientific">Nepenthes gracilis</name>
    <name type="common">Slender pitcher plant</name>
    <dbReference type="NCBI Taxonomy" id="150966"/>
    <lineage>
        <taxon>Eukaryota</taxon>
        <taxon>Viridiplantae</taxon>
        <taxon>Streptophyta</taxon>
        <taxon>Embryophyta</taxon>
        <taxon>Tracheophyta</taxon>
        <taxon>Spermatophyta</taxon>
        <taxon>Magnoliopsida</taxon>
        <taxon>eudicotyledons</taxon>
        <taxon>Gunneridae</taxon>
        <taxon>Pentapetalae</taxon>
        <taxon>Caryophyllales</taxon>
        <taxon>Nepenthaceae</taxon>
        <taxon>Nepenthes</taxon>
    </lineage>
</organism>
<dbReference type="Proteomes" id="UP001279734">
    <property type="component" value="Unassembled WGS sequence"/>
</dbReference>
<dbReference type="AlphaFoldDB" id="A0AAD3TBR7"/>
<gene>
    <name evidence="2" type="ORF">Nepgr_027450</name>
</gene>
<feature type="region of interest" description="Disordered" evidence="1">
    <location>
        <begin position="41"/>
        <end position="60"/>
    </location>
</feature>
<proteinExistence type="predicted"/>